<dbReference type="AlphaFoldDB" id="A0A5M9X062"/>
<dbReference type="InterPro" id="IPR008979">
    <property type="entry name" value="Galactose-bd-like_sf"/>
</dbReference>
<dbReference type="Pfam" id="PF17132">
    <property type="entry name" value="Glyco_hydro_106"/>
    <property type="match status" value="1"/>
</dbReference>
<sequence>MNTWNPGEFQIPSKCYRPKMRWWLPGAFMDKDEIKREIEWMAEAGYGGAEIIHFFPIPSADVNPADYGRFVFGGDEWNNRMKAALEAAIPLNFQLDFTIGPLWPIATPAVMDKNDDRCTHGLHIGAAVVVGTYNGAIPVPNTIDPARPYKLVAVTAARRHSGESIGEVVTLELETAADLTFRVDDRRIDWTAPLDGEWYLFGFWSQTNGQMNDSIGAPAIDHFSKAAADAVTGFWDNRLFADPDIRALYEKNAGSLFCDSIELNATMLGGMYGATPMPVAIWSPAVLEEFRMRRGYDLTPYLPSIFVKGLYQLGAGNRTDGDSDYDFTDRSANLRIRNDFFQTLTDMFRDNHLRTIRRWANGHHMKLRYQTYGMPTELSSSLAEVDIPETESLGFHDSTDGYRIQSGAVHLYDREIYSIEVGAVMGYGYKQTWTGQDFGLLWQLHRGFAAGVNQAVLHGMSYDTSSASEHFEAMFKWPGLSLMGSRFSNEWGGRQPNSLHARALTDYIARTQYLLQIGKPKVDLAIYRYHIDGIHGAMGTELTPYEQAGFTYDFVSPCLLDLASAQIGTFEGHSVLAADGPAYRAIVVDMRKKSLTGDWRASDLPNETANQLIAFAESGLPVVVVGEAPYHVASFFGSKDKMKAKDVQLCDRIEHLLNLPTVRAVKTQEDAVAALGELSVIPAVQVQCESPLLNARRYENGISYYFIYNPSQVQAFEGEVQFTGTGNPFKLNAWDGTICPMAAVHTGSGQTTAKLRLAPNGTALIAVADEWTEALQHEEYRDMIAKGTRIIPDHWSLVVDSWTAGAHPTETKLERIELELDELRSWTHIPVLRQVSGIGRYRTSFRIEERNDTSAAVILEMGEVSDTFRVFVNGRELHGVDQIGRHISIGEYLRYGENNELEVEVATTLNNALSIFDPNRQPLDCGLIGPVEIVFGERSEYE</sequence>
<dbReference type="Proteomes" id="UP000323664">
    <property type="component" value="Unassembled WGS sequence"/>
</dbReference>
<protein>
    <submittedName>
        <fullName evidence="1">Alpha-L-rhamnosidase</fullName>
    </submittedName>
</protein>
<name>A0A5M9X062_PAEAM</name>
<gene>
    <name evidence="1" type="ORF">EC604_25990</name>
</gene>
<proteinExistence type="predicted"/>
<dbReference type="InterPro" id="IPR053161">
    <property type="entry name" value="Ulvan_degrading_GH"/>
</dbReference>
<comment type="caution">
    <text evidence="1">The sequence shown here is derived from an EMBL/GenBank/DDBJ whole genome shotgun (WGS) entry which is preliminary data.</text>
</comment>
<evidence type="ECO:0000313" key="1">
    <source>
        <dbReference type="EMBL" id="KAA8787286.1"/>
    </source>
</evidence>
<dbReference type="SUPFAM" id="SSF49785">
    <property type="entry name" value="Galactose-binding domain-like"/>
    <property type="match status" value="1"/>
</dbReference>
<accession>A0A5M9X062</accession>
<dbReference type="PANTHER" id="PTHR36848:SF2">
    <property type="entry name" value="SECRETED PROTEIN"/>
    <property type="match status" value="1"/>
</dbReference>
<reference evidence="1 2" key="1">
    <citation type="journal article" date="2019" name="J. Ind. Microbiol. Biotechnol.">
        <title>Paenibacillus amylolyticus 27C64 has a diverse set of carbohydrate-active enzymes and complete pectin deconstruction system.</title>
        <authorList>
            <person name="Keggi C."/>
            <person name="Doran-Peterson J."/>
        </authorList>
    </citation>
    <scope>NUCLEOTIDE SEQUENCE [LARGE SCALE GENOMIC DNA]</scope>
    <source>
        <strain evidence="1 2">27C64</strain>
    </source>
</reference>
<dbReference type="Gene3D" id="2.60.120.260">
    <property type="entry name" value="Galactose-binding domain-like"/>
    <property type="match status" value="1"/>
</dbReference>
<dbReference type="PANTHER" id="PTHR36848">
    <property type="entry name" value="DNA-BINDING PROTEIN (PUTATIVE SECRETED PROTEIN)-RELATED"/>
    <property type="match status" value="1"/>
</dbReference>
<organism evidence="1 2">
    <name type="scientific">Paenibacillus amylolyticus</name>
    <dbReference type="NCBI Taxonomy" id="1451"/>
    <lineage>
        <taxon>Bacteria</taxon>
        <taxon>Bacillati</taxon>
        <taxon>Bacillota</taxon>
        <taxon>Bacilli</taxon>
        <taxon>Bacillales</taxon>
        <taxon>Paenibacillaceae</taxon>
        <taxon>Paenibacillus</taxon>
    </lineage>
</organism>
<evidence type="ECO:0000313" key="2">
    <source>
        <dbReference type="Proteomes" id="UP000323664"/>
    </source>
</evidence>
<dbReference type="EMBL" id="RIAS01000020">
    <property type="protein sequence ID" value="KAA8787286.1"/>
    <property type="molecule type" value="Genomic_DNA"/>
</dbReference>